<dbReference type="Gene3D" id="3.10.450.360">
    <property type="match status" value="1"/>
</dbReference>
<dbReference type="Proteomes" id="UP000199226">
    <property type="component" value="Unassembled WGS sequence"/>
</dbReference>
<dbReference type="RefSeq" id="WP_090699100.1">
    <property type="nucleotide sequence ID" value="NZ_FNHH01000002.1"/>
</dbReference>
<proteinExistence type="predicted"/>
<sequence length="168" mass="19403">MKHFKLILILLMCISGFTIKSFAQIVLPEVKVVAVNYKYLNSVDNDAVALPVKRLEREVAAFDLKNSDYYEDEYDTYFISFYIPEGEILAAYDKDGKLIRTAEKYKNVKLPTAVAKTVAEKYPGWEIAKDVYLVSYYETRGVSKMYKLILENGKQRMRIKTNENGDII</sequence>
<name>A0A1G9N1F5_9SPHI</name>
<gene>
    <name evidence="1" type="ORF">SAMN05421813_102194</name>
</gene>
<dbReference type="AlphaFoldDB" id="A0A1G9N1F5"/>
<organism evidence="1 2">
    <name type="scientific">Daejeonella rubra</name>
    <dbReference type="NCBI Taxonomy" id="990371"/>
    <lineage>
        <taxon>Bacteria</taxon>
        <taxon>Pseudomonadati</taxon>
        <taxon>Bacteroidota</taxon>
        <taxon>Sphingobacteriia</taxon>
        <taxon>Sphingobacteriales</taxon>
        <taxon>Sphingobacteriaceae</taxon>
        <taxon>Daejeonella</taxon>
    </lineage>
</organism>
<dbReference type="EMBL" id="FNHH01000002">
    <property type="protein sequence ID" value="SDL80223.1"/>
    <property type="molecule type" value="Genomic_DNA"/>
</dbReference>
<keyword evidence="2" id="KW-1185">Reference proteome</keyword>
<reference evidence="2" key="1">
    <citation type="submission" date="2016-10" db="EMBL/GenBank/DDBJ databases">
        <authorList>
            <person name="Varghese N."/>
            <person name="Submissions S."/>
        </authorList>
    </citation>
    <scope>NUCLEOTIDE SEQUENCE [LARGE SCALE GENOMIC DNA]</scope>
    <source>
        <strain evidence="2">DSM 24536</strain>
    </source>
</reference>
<evidence type="ECO:0008006" key="3">
    <source>
        <dbReference type="Google" id="ProtNLM"/>
    </source>
</evidence>
<dbReference type="SUPFAM" id="SSF160574">
    <property type="entry name" value="BT0923-like"/>
    <property type="match status" value="1"/>
</dbReference>
<protein>
    <recommendedName>
        <fullName evidence="3">Nicotinate-nucleotide adenylyltransferase</fullName>
    </recommendedName>
</protein>
<dbReference type="STRING" id="990371.SAMN05421813_102194"/>
<accession>A0A1G9N1F5</accession>
<dbReference type="OrthoDB" id="668160at2"/>
<evidence type="ECO:0000313" key="1">
    <source>
        <dbReference type="EMBL" id="SDL80223.1"/>
    </source>
</evidence>
<evidence type="ECO:0000313" key="2">
    <source>
        <dbReference type="Proteomes" id="UP000199226"/>
    </source>
</evidence>